<dbReference type="RefSeq" id="WP_054458031.1">
    <property type="nucleotide sequence ID" value="NZ_CYTK01000012.1"/>
</dbReference>
<sequence length="76" mass="8485">MSVSHMPGSSSPTTSASLLARVVKGSVNWTPEERQDFRDFFCTDETDIELIARLGITSETLRMRRQNIAKLVQVTA</sequence>
<proteinExistence type="predicted"/>
<reference evidence="1 2" key="1">
    <citation type="submission" date="2015-09" db="EMBL/GenBank/DDBJ databases">
        <authorList>
            <consortium name="Pathogen Informatics"/>
        </authorList>
    </citation>
    <scope>NUCLEOTIDE SEQUENCE [LARGE SCALE GENOMIC DNA]</scope>
    <source>
        <strain evidence="1 2">2789STDY5608625</strain>
    </source>
</reference>
<evidence type="ECO:0000313" key="2">
    <source>
        <dbReference type="Proteomes" id="UP000044098"/>
    </source>
</evidence>
<accession>A0AAD2J4Z1</accession>
<dbReference type="Proteomes" id="UP000044098">
    <property type="component" value="Unassembled WGS sequence"/>
</dbReference>
<gene>
    <name evidence="1" type="ORF">ERS370000_05428</name>
</gene>
<evidence type="ECO:0000313" key="1">
    <source>
        <dbReference type="EMBL" id="CUJ71017.1"/>
    </source>
</evidence>
<comment type="caution">
    <text evidence="1">The sequence shown here is derived from an EMBL/GenBank/DDBJ whole genome shotgun (WGS) entry which is preliminary data.</text>
</comment>
<dbReference type="EMBL" id="CYTK01000012">
    <property type="protein sequence ID" value="CUJ71017.1"/>
    <property type="molecule type" value="Genomic_DNA"/>
</dbReference>
<name>A0AAD2J4Z1_ACHAE</name>
<protein>
    <submittedName>
        <fullName evidence="1">Uncharacterized protein</fullName>
    </submittedName>
</protein>
<organism evidence="1 2">
    <name type="scientific">Achromobacter aegrifaciens</name>
    <dbReference type="NCBI Taxonomy" id="1287736"/>
    <lineage>
        <taxon>Bacteria</taxon>
        <taxon>Pseudomonadati</taxon>
        <taxon>Pseudomonadota</taxon>
        <taxon>Betaproteobacteria</taxon>
        <taxon>Burkholderiales</taxon>
        <taxon>Alcaligenaceae</taxon>
        <taxon>Achromobacter</taxon>
    </lineage>
</organism>
<dbReference type="AlphaFoldDB" id="A0AAD2J4Z1"/>